<proteinExistence type="predicted"/>
<keyword evidence="2" id="KW-1185">Reference proteome</keyword>
<dbReference type="AlphaFoldDB" id="A0A1B0AGX1"/>
<dbReference type="Proteomes" id="UP000092445">
    <property type="component" value="Unassembled WGS sequence"/>
</dbReference>
<reference evidence="1" key="2">
    <citation type="submission" date="2020-05" db="UniProtKB">
        <authorList>
            <consortium name="EnsemblMetazoa"/>
        </authorList>
    </citation>
    <scope>IDENTIFICATION</scope>
    <source>
        <strain evidence="1">IAEA</strain>
    </source>
</reference>
<sequence length="160" mass="18003">GFLSYLIVCLVFSELLWKKRSILSIEKVYRRASLSSYDLGFSCYLIYLLCALSSQNPFEKTKAGQNPFEKTKAGQAGQSCSVFPIDKIEGKPSLSCHELVMVLAFYLILSIPLKKPKPVKPASPLRSFTSCHELARCIRLIVLYSATWIPSSSIQFDMDH</sequence>
<evidence type="ECO:0000313" key="1">
    <source>
        <dbReference type="EnsemblMetazoa" id="GPAI045322-PA"/>
    </source>
</evidence>
<protein>
    <submittedName>
        <fullName evidence="1">Uncharacterized protein</fullName>
    </submittedName>
</protein>
<accession>A0A1B0AGX1</accession>
<evidence type="ECO:0000313" key="2">
    <source>
        <dbReference type="Proteomes" id="UP000092445"/>
    </source>
</evidence>
<dbReference type="VEuPathDB" id="VectorBase:GPAI045322"/>
<organism evidence="1 2">
    <name type="scientific">Glossina pallidipes</name>
    <name type="common">Tsetse fly</name>
    <dbReference type="NCBI Taxonomy" id="7398"/>
    <lineage>
        <taxon>Eukaryota</taxon>
        <taxon>Metazoa</taxon>
        <taxon>Ecdysozoa</taxon>
        <taxon>Arthropoda</taxon>
        <taxon>Hexapoda</taxon>
        <taxon>Insecta</taxon>
        <taxon>Pterygota</taxon>
        <taxon>Neoptera</taxon>
        <taxon>Endopterygota</taxon>
        <taxon>Diptera</taxon>
        <taxon>Brachycera</taxon>
        <taxon>Muscomorpha</taxon>
        <taxon>Hippoboscoidea</taxon>
        <taxon>Glossinidae</taxon>
        <taxon>Glossina</taxon>
    </lineage>
</organism>
<dbReference type="EnsemblMetazoa" id="GPAI045322-RA">
    <property type="protein sequence ID" value="GPAI045322-PA"/>
    <property type="gene ID" value="GPAI045322"/>
</dbReference>
<reference evidence="2" key="1">
    <citation type="submission" date="2014-03" db="EMBL/GenBank/DDBJ databases">
        <authorList>
            <person name="Aksoy S."/>
            <person name="Warren W."/>
            <person name="Wilson R.K."/>
        </authorList>
    </citation>
    <scope>NUCLEOTIDE SEQUENCE [LARGE SCALE GENOMIC DNA]</scope>
    <source>
        <strain evidence="2">IAEA</strain>
    </source>
</reference>
<name>A0A1B0AGX1_GLOPL</name>